<dbReference type="Proteomes" id="UP000230390">
    <property type="component" value="Unassembled WGS sequence"/>
</dbReference>
<dbReference type="EMBL" id="PDOC01000001">
    <property type="protein sequence ID" value="PIL46624.1"/>
    <property type="molecule type" value="Genomic_DNA"/>
</dbReference>
<name>A0A2G8TKU4_9BURK</name>
<proteinExistence type="predicted"/>
<accession>A0A2G8TKU4</accession>
<organism evidence="2 3">
    <name type="scientific">Massilia eurypsychrophila</name>
    <dbReference type="NCBI Taxonomy" id="1485217"/>
    <lineage>
        <taxon>Bacteria</taxon>
        <taxon>Pseudomonadati</taxon>
        <taxon>Pseudomonadota</taxon>
        <taxon>Betaproteobacteria</taxon>
        <taxon>Burkholderiales</taxon>
        <taxon>Oxalobacteraceae</taxon>
        <taxon>Telluria group</taxon>
        <taxon>Massilia</taxon>
    </lineage>
</organism>
<gene>
    <name evidence="2" type="ORF">CR105_00220</name>
</gene>
<sequence>MKDLLGEFIERQEAMANEIENRFKEYFRAAVVPPVGASGPAPGGNGVVAIEIASPGCSADDVLARIRLLPRGPGLYVIMTTCDIPGRDVCTFAVRDSDVKAIYRGHSSNVGDRIMSHLTNTAYMAMCDAIPSKKPWGGFIKIAEGVGDGGIDITSVPYTTGKWTVVVFPMEGSSEPLRRLAEEGFSLAFGTPVRSIKEPKNRRGKRSKIPSASPTGM</sequence>
<evidence type="ECO:0000256" key="1">
    <source>
        <dbReference type="SAM" id="MobiDB-lite"/>
    </source>
</evidence>
<evidence type="ECO:0000313" key="2">
    <source>
        <dbReference type="EMBL" id="PIL46624.1"/>
    </source>
</evidence>
<dbReference type="AlphaFoldDB" id="A0A2G8TKU4"/>
<protein>
    <submittedName>
        <fullName evidence="2">Uncharacterized protein</fullName>
    </submittedName>
</protein>
<reference evidence="2 3" key="1">
    <citation type="submission" date="2017-10" db="EMBL/GenBank/DDBJ databases">
        <title>Massilia psychrophilum sp. nov., a novel purple-pigmented bacterium isolated from Tianshan glacier, Xinjiang Municipality, China.</title>
        <authorList>
            <person name="Wang H."/>
        </authorList>
    </citation>
    <scope>NUCLEOTIDE SEQUENCE [LARGE SCALE GENOMIC DNA]</scope>
    <source>
        <strain evidence="2 3">JCM 30074</strain>
    </source>
</reference>
<feature type="region of interest" description="Disordered" evidence="1">
    <location>
        <begin position="196"/>
        <end position="217"/>
    </location>
</feature>
<keyword evidence="3" id="KW-1185">Reference proteome</keyword>
<evidence type="ECO:0000313" key="3">
    <source>
        <dbReference type="Proteomes" id="UP000230390"/>
    </source>
</evidence>
<comment type="caution">
    <text evidence="2">The sequence shown here is derived from an EMBL/GenBank/DDBJ whole genome shotgun (WGS) entry which is preliminary data.</text>
</comment>